<comment type="caution">
    <text evidence="2">The sequence shown here is derived from an EMBL/GenBank/DDBJ whole genome shotgun (WGS) entry which is preliminary data.</text>
</comment>
<dbReference type="PANTHER" id="PTHR24148">
    <property type="entry name" value="ANKYRIN REPEAT DOMAIN-CONTAINING PROTEIN 39 HOMOLOG-RELATED"/>
    <property type="match status" value="1"/>
</dbReference>
<organism evidence="2 3">
    <name type="scientific">Colletotrichum nymphaeae SA-01</name>
    <dbReference type="NCBI Taxonomy" id="1460502"/>
    <lineage>
        <taxon>Eukaryota</taxon>
        <taxon>Fungi</taxon>
        <taxon>Dikarya</taxon>
        <taxon>Ascomycota</taxon>
        <taxon>Pezizomycotina</taxon>
        <taxon>Sordariomycetes</taxon>
        <taxon>Hypocreomycetidae</taxon>
        <taxon>Glomerellales</taxon>
        <taxon>Glomerellaceae</taxon>
        <taxon>Colletotrichum</taxon>
        <taxon>Colletotrichum acutatum species complex</taxon>
    </lineage>
</organism>
<dbReference type="InterPro" id="IPR010730">
    <property type="entry name" value="HET"/>
</dbReference>
<dbReference type="EMBL" id="JEMN01001292">
    <property type="protein sequence ID" value="KXH41308.1"/>
    <property type="molecule type" value="Genomic_DNA"/>
</dbReference>
<sequence>MELFQYKPLDLTEKSFRLLMLHPGSAGEIACDIFEASLDSDGIIPYEALSYAWGSIDLSATISANGKTLRVTNNLFTALNYLRDDSIGRVMWIDAVCIDQANIAERGHQVGQMAGIYRGAEQVIIWLGPSTFETKLLMGHLKELQRAFVRQKRHDDDLEWAKQKWSTIRQGSKRDQAVLADLQRDALISLLSQPWFTRIWILQEVSNARVASVQCGTRSVQAHMLNIASKLVGVTPEAGCQAVLDLFPTSSTQRSPRVDVLPTLLQKFRKSKASDPRDLVYALLPIASDVIKSGPSVVITPDYFKTEKQLVQELKEYLFLDQQYGDHIQEHTMILFLEALPKETGGILRTFLVDGLLEPVRMLLDRGQRFTVDGRLVDDICIKMGGRSAELLSNLLELDHQNLRFNAQGAETALGVCDLVTAKRLLKLHGSDFQVNRKFVQTLFGQRDDRIGIARLFIEWKGQSMEVTQDGFVALLSGRRSASVTELFLEHQTQIYTITDDALVSAIHYRASPKTYHPRKIFDWILKIARAHVDHIELELDALLRLLRYHDTERMALLLGSHFKKFRILAVGEAIERVVWFSDLTSDPDLSEIRKKIEDMKNTLRINRRRKSEPSMIRVVRIETESSHGSCDIKTIDWIDWDSKIIPAFVRAMDDGWTGGKPVKRAAFRRFSRYARALPILL</sequence>
<accession>A0A135SZG5</accession>
<dbReference type="InterPro" id="IPR052895">
    <property type="entry name" value="HetReg/Transcr_Mod"/>
</dbReference>
<proteinExistence type="predicted"/>
<keyword evidence="3" id="KW-1185">Reference proteome</keyword>
<evidence type="ECO:0000313" key="3">
    <source>
        <dbReference type="Proteomes" id="UP000070054"/>
    </source>
</evidence>
<name>A0A135SZG5_9PEZI</name>
<dbReference type="AlphaFoldDB" id="A0A135SZG5"/>
<protein>
    <submittedName>
        <fullName evidence="2">HET domain-containing protein</fullName>
    </submittedName>
</protein>
<gene>
    <name evidence="2" type="ORF">CNYM01_12066</name>
</gene>
<feature type="domain" description="Heterokaryon incompatibility" evidence="1">
    <location>
        <begin position="46"/>
        <end position="204"/>
    </location>
</feature>
<dbReference type="Pfam" id="PF06985">
    <property type="entry name" value="HET"/>
    <property type="match status" value="1"/>
</dbReference>
<evidence type="ECO:0000259" key="1">
    <source>
        <dbReference type="Pfam" id="PF06985"/>
    </source>
</evidence>
<dbReference type="PANTHER" id="PTHR24148:SF78">
    <property type="entry name" value="HETEROKARYON INCOMPATIBILITY DOMAIN-CONTAINING PROTEIN"/>
    <property type="match status" value="1"/>
</dbReference>
<evidence type="ECO:0000313" key="2">
    <source>
        <dbReference type="EMBL" id="KXH41308.1"/>
    </source>
</evidence>
<reference evidence="2 3" key="1">
    <citation type="submission" date="2014-02" db="EMBL/GenBank/DDBJ databases">
        <title>The genome sequence of Colletotrichum nymphaeae SA-01.</title>
        <authorList>
            <person name="Baroncelli R."/>
            <person name="Thon M.R."/>
        </authorList>
    </citation>
    <scope>NUCLEOTIDE SEQUENCE [LARGE SCALE GENOMIC DNA]</scope>
    <source>
        <strain evidence="2 3">SA-01</strain>
    </source>
</reference>
<dbReference type="OrthoDB" id="194358at2759"/>
<dbReference type="Proteomes" id="UP000070054">
    <property type="component" value="Unassembled WGS sequence"/>
</dbReference>